<reference evidence="2" key="1">
    <citation type="journal article" date="2019" name="Int. J. Syst. Evol. Microbiol.">
        <title>The Global Catalogue of Microorganisms (GCM) 10K type strain sequencing project: providing services to taxonomists for standard genome sequencing and annotation.</title>
        <authorList>
            <consortium name="The Broad Institute Genomics Platform"/>
            <consortium name="The Broad Institute Genome Sequencing Center for Infectious Disease"/>
            <person name="Wu L."/>
            <person name="Ma J."/>
        </authorList>
    </citation>
    <scope>NUCLEOTIDE SEQUENCE [LARGE SCALE GENOMIC DNA]</scope>
    <source>
        <strain evidence="2">KCTC 13193</strain>
    </source>
</reference>
<name>A0ABV7A5C0_9BACI</name>
<dbReference type="Proteomes" id="UP001595387">
    <property type="component" value="Unassembled WGS sequence"/>
</dbReference>
<dbReference type="Gene3D" id="3.40.250.10">
    <property type="entry name" value="Rhodanese-like domain"/>
    <property type="match status" value="1"/>
</dbReference>
<dbReference type="InterPro" id="IPR036873">
    <property type="entry name" value="Rhodanese-like_dom_sf"/>
</dbReference>
<dbReference type="SUPFAM" id="SSF52821">
    <property type="entry name" value="Rhodanese/Cell cycle control phosphatase"/>
    <property type="match status" value="1"/>
</dbReference>
<protein>
    <submittedName>
        <fullName evidence="1">Rhodanese-like domain-containing protein</fullName>
    </submittedName>
</protein>
<proteinExistence type="predicted"/>
<dbReference type="EMBL" id="JBHRRZ010000013">
    <property type="protein sequence ID" value="MFC2948148.1"/>
    <property type="molecule type" value="Genomic_DNA"/>
</dbReference>
<comment type="caution">
    <text evidence="1">The sequence shown here is derived from an EMBL/GenBank/DDBJ whole genome shotgun (WGS) entry which is preliminary data.</text>
</comment>
<organism evidence="1 2">
    <name type="scientific">Virgibacillus sediminis</name>
    <dbReference type="NCBI Taxonomy" id="202260"/>
    <lineage>
        <taxon>Bacteria</taxon>
        <taxon>Bacillati</taxon>
        <taxon>Bacillota</taxon>
        <taxon>Bacilli</taxon>
        <taxon>Bacillales</taxon>
        <taxon>Bacillaceae</taxon>
        <taxon>Virgibacillus</taxon>
    </lineage>
</organism>
<evidence type="ECO:0000313" key="2">
    <source>
        <dbReference type="Proteomes" id="UP001595387"/>
    </source>
</evidence>
<sequence length="122" mass="14253">MSIVIGIIIAWIAIQLYRRNIPVTGVKKVSPFDLLAVEEEKMLLDVRDFQTSSDNRLEHVQNMPLPYLHRYYKELPNKRIILIAADHVEKNLAARFLKGKGVSINGYHLEKSNRKERYSYEI</sequence>
<evidence type="ECO:0000313" key="1">
    <source>
        <dbReference type="EMBL" id="MFC2948148.1"/>
    </source>
</evidence>
<gene>
    <name evidence="1" type="ORF">ACFODW_07315</name>
</gene>
<dbReference type="RefSeq" id="WP_390304791.1">
    <property type="nucleotide sequence ID" value="NZ_JBHRRZ010000013.1"/>
</dbReference>
<keyword evidence="2" id="KW-1185">Reference proteome</keyword>
<accession>A0ABV7A5C0</accession>